<dbReference type="AlphaFoldDB" id="A0A2J6PK26"/>
<evidence type="ECO:0000313" key="2">
    <source>
        <dbReference type="Proteomes" id="UP000235672"/>
    </source>
</evidence>
<dbReference type="Proteomes" id="UP000235672">
    <property type="component" value="Unassembled WGS sequence"/>
</dbReference>
<dbReference type="EMBL" id="KZ613522">
    <property type="protein sequence ID" value="PMD14395.1"/>
    <property type="molecule type" value="Genomic_DNA"/>
</dbReference>
<evidence type="ECO:0000313" key="1">
    <source>
        <dbReference type="EMBL" id="PMD14395.1"/>
    </source>
</evidence>
<accession>A0A2J6PK26</accession>
<sequence>MIVTTTCSTVLTYAFTQATISDCSQNITFSTQSSYSIATATLTATTTPIQISPPSSLAANTPSNVTVLVCEYDFTGASSCTTTQEVWAVYTEYVPVITTNTLIIWTTLASVIFLYRSQINDTDFLACRASSQPNRKHNSRCRSAIYIYQNHLLVDDPEEHDFDLNHSIDIDFDSNSHNYEHVAREDHHAHSEFCSPNPEVLV</sequence>
<reference evidence="1 2" key="1">
    <citation type="submission" date="2016-05" db="EMBL/GenBank/DDBJ databases">
        <title>A degradative enzymes factory behind the ericoid mycorrhizal symbiosis.</title>
        <authorList>
            <consortium name="DOE Joint Genome Institute"/>
            <person name="Martino E."/>
            <person name="Morin E."/>
            <person name="Grelet G."/>
            <person name="Kuo A."/>
            <person name="Kohler A."/>
            <person name="Daghino S."/>
            <person name="Barry K."/>
            <person name="Choi C."/>
            <person name="Cichocki N."/>
            <person name="Clum A."/>
            <person name="Copeland A."/>
            <person name="Hainaut M."/>
            <person name="Haridas S."/>
            <person name="Labutti K."/>
            <person name="Lindquist E."/>
            <person name="Lipzen A."/>
            <person name="Khouja H.-R."/>
            <person name="Murat C."/>
            <person name="Ohm R."/>
            <person name="Olson A."/>
            <person name="Spatafora J."/>
            <person name="Veneault-Fourrey C."/>
            <person name="Henrissat B."/>
            <person name="Grigoriev I."/>
            <person name="Martin F."/>
            <person name="Perotto S."/>
        </authorList>
    </citation>
    <scope>NUCLEOTIDE SEQUENCE [LARGE SCALE GENOMIC DNA]</scope>
    <source>
        <strain evidence="1 2">UAMH 7357</strain>
    </source>
</reference>
<name>A0A2J6PK26_9HELO</name>
<gene>
    <name evidence="1" type="ORF">NA56DRAFT_754867</name>
</gene>
<protein>
    <submittedName>
        <fullName evidence="1">Uncharacterized protein</fullName>
    </submittedName>
</protein>
<organism evidence="1 2">
    <name type="scientific">Hyaloscypha hepaticicola</name>
    <dbReference type="NCBI Taxonomy" id="2082293"/>
    <lineage>
        <taxon>Eukaryota</taxon>
        <taxon>Fungi</taxon>
        <taxon>Dikarya</taxon>
        <taxon>Ascomycota</taxon>
        <taxon>Pezizomycotina</taxon>
        <taxon>Leotiomycetes</taxon>
        <taxon>Helotiales</taxon>
        <taxon>Hyaloscyphaceae</taxon>
        <taxon>Hyaloscypha</taxon>
    </lineage>
</organism>
<dbReference type="OrthoDB" id="4121208at2759"/>
<keyword evidence="2" id="KW-1185">Reference proteome</keyword>
<dbReference type="STRING" id="1745343.A0A2J6PK26"/>
<proteinExistence type="predicted"/>